<dbReference type="Pfam" id="PF17765">
    <property type="entry name" value="MLTR_LBD"/>
    <property type="match status" value="1"/>
</dbReference>
<reference evidence="2" key="2">
    <citation type="submission" date="2020-09" db="EMBL/GenBank/DDBJ databases">
        <authorList>
            <person name="Sun Q."/>
            <person name="Ohkuma M."/>
        </authorList>
    </citation>
    <scope>NUCLEOTIDE SEQUENCE</scope>
    <source>
        <strain evidence="2">JCM 3313</strain>
    </source>
</reference>
<proteinExistence type="predicted"/>
<dbReference type="Pfam" id="PF13560">
    <property type="entry name" value="HTH_31"/>
    <property type="match status" value="1"/>
</dbReference>
<dbReference type="EMBL" id="BMRG01000006">
    <property type="protein sequence ID" value="GGP61599.1"/>
    <property type="molecule type" value="Genomic_DNA"/>
</dbReference>
<dbReference type="PROSITE" id="PS50943">
    <property type="entry name" value="HTH_CROC1"/>
    <property type="match status" value="1"/>
</dbReference>
<dbReference type="PANTHER" id="PTHR35010:SF2">
    <property type="entry name" value="BLL4672 PROTEIN"/>
    <property type="match status" value="1"/>
</dbReference>
<dbReference type="InterPro" id="IPR041413">
    <property type="entry name" value="MLTR_LBD"/>
</dbReference>
<evidence type="ECO:0000313" key="2">
    <source>
        <dbReference type="EMBL" id="GGP61599.1"/>
    </source>
</evidence>
<accession>A0A918EF21</accession>
<reference evidence="2" key="1">
    <citation type="journal article" date="2014" name="Int. J. Syst. Evol. Microbiol.">
        <title>Complete genome sequence of Corynebacterium casei LMG S-19264T (=DSM 44701T), isolated from a smear-ripened cheese.</title>
        <authorList>
            <consortium name="US DOE Joint Genome Institute (JGI-PGF)"/>
            <person name="Walter F."/>
            <person name="Albersmeier A."/>
            <person name="Kalinowski J."/>
            <person name="Ruckert C."/>
        </authorList>
    </citation>
    <scope>NUCLEOTIDE SEQUENCE</scope>
    <source>
        <strain evidence="2">JCM 3313</strain>
    </source>
</reference>
<dbReference type="Gene3D" id="1.10.260.40">
    <property type="entry name" value="lambda repressor-like DNA-binding domains"/>
    <property type="match status" value="1"/>
</dbReference>
<dbReference type="InterPro" id="IPR001387">
    <property type="entry name" value="Cro/C1-type_HTH"/>
</dbReference>
<gene>
    <name evidence="2" type="ORF">GCM10010185_37740</name>
</gene>
<dbReference type="SMART" id="SM00530">
    <property type="entry name" value="HTH_XRE"/>
    <property type="match status" value="1"/>
</dbReference>
<dbReference type="AlphaFoldDB" id="A0A918EF21"/>
<keyword evidence="3" id="KW-1185">Reference proteome</keyword>
<evidence type="ECO:0000259" key="1">
    <source>
        <dbReference type="PROSITE" id="PS50943"/>
    </source>
</evidence>
<dbReference type="Gene3D" id="3.30.450.180">
    <property type="match status" value="1"/>
</dbReference>
<sequence length="286" mass="32255">MSHELGEFLRSRRARISPEDVGLPGGGRRRVPGLRREELALLAGVSVDYYMRLEQGRTPAVSDAVLDAVARVLRLDGTERLHLRNLVRPAPRKRPAPQRLRPGMRRMLEMMGDMPVFVMGRRTDVLAWNRLAGALYSFEELPRSMHNAVCYTFLNPAARTFYRDWHRIAAETVAFLRLDAGRHPEDERLTALVEELSVKDEVFRKLWAQHSVLEKTHGVKRMRHPVVGDLDLNYETLVLADDPDITINTYAAPVGSPSEERLRLLASWAASIPAPASTTRGLPPSA</sequence>
<protein>
    <submittedName>
        <fullName evidence="2">DNA-binding protein</fullName>
    </submittedName>
</protein>
<dbReference type="GO" id="GO:0003677">
    <property type="term" value="F:DNA binding"/>
    <property type="evidence" value="ECO:0007669"/>
    <property type="project" value="UniProtKB-KW"/>
</dbReference>
<dbReference type="InterPro" id="IPR010982">
    <property type="entry name" value="Lambda_DNA-bd_dom_sf"/>
</dbReference>
<dbReference type="Proteomes" id="UP000639606">
    <property type="component" value="Unassembled WGS sequence"/>
</dbReference>
<dbReference type="SUPFAM" id="SSF47413">
    <property type="entry name" value="lambda repressor-like DNA-binding domains"/>
    <property type="match status" value="1"/>
</dbReference>
<comment type="caution">
    <text evidence="2">The sequence shown here is derived from an EMBL/GenBank/DDBJ whole genome shotgun (WGS) entry which is preliminary data.</text>
</comment>
<organism evidence="2 3">
    <name type="scientific">Saccharothrix coeruleofusca</name>
    <dbReference type="NCBI Taxonomy" id="33919"/>
    <lineage>
        <taxon>Bacteria</taxon>
        <taxon>Bacillati</taxon>
        <taxon>Actinomycetota</taxon>
        <taxon>Actinomycetes</taxon>
        <taxon>Pseudonocardiales</taxon>
        <taxon>Pseudonocardiaceae</taxon>
        <taxon>Saccharothrix</taxon>
    </lineage>
</organism>
<name>A0A918EF21_9PSEU</name>
<feature type="domain" description="HTH cro/C1-type" evidence="1">
    <location>
        <begin position="33"/>
        <end position="80"/>
    </location>
</feature>
<dbReference type="PANTHER" id="PTHR35010">
    <property type="entry name" value="BLL4672 PROTEIN-RELATED"/>
    <property type="match status" value="1"/>
</dbReference>
<evidence type="ECO:0000313" key="3">
    <source>
        <dbReference type="Proteomes" id="UP000639606"/>
    </source>
</evidence>
<keyword evidence="2" id="KW-0238">DNA-binding</keyword>
<dbReference type="CDD" id="cd00093">
    <property type="entry name" value="HTH_XRE"/>
    <property type="match status" value="1"/>
</dbReference>
<dbReference type="RefSeq" id="WP_189224574.1">
    <property type="nucleotide sequence ID" value="NZ_BMRG01000006.1"/>
</dbReference>